<evidence type="ECO:0000313" key="2">
    <source>
        <dbReference type="Proteomes" id="UP000070250"/>
    </source>
</evidence>
<gene>
    <name evidence="1" type="ORF">ACG33_10975</name>
</gene>
<dbReference type="InterPro" id="IPR000944">
    <property type="entry name" value="Tscrpt_reg_Rrf2"/>
</dbReference>
<organism evidence="1 2">
    <name type="scientific">Steroidobacter denitrificans</name>
    <dbReference type="NCBI Taxonomy" id="465721"/>
    <lineage>
        <taxon>Bacteria</taxon>
        <taxon>Pseudomonadati</taxon>
        <taxon>Pseudomonadota</taxon>
        <taxon>Gammaproteobacteria</taxon>
        <taxon>Steroidobacterales</taxon>
        <taxon>Steroidobacteraceae</taxon>
        <taxon>Steroidobacter</taxon>
    </lineage>
</organism>
<dbReference type="InterPro" id="IPR036390">
    <property type="entry name" value="WH_DNA-bd_sf"/>
</dbReference>
<dbReference type="InterPro" id="IPR011991">
    <property type="entry name" value="ArsR-like_HTH"/>
</dbReference>
<dbReference type="GO" id="GO:0005829">
    <property type="term" value="C:cytosol"/>
    <property type="evidence" value="ECO:0007669"/>
    <property type="project" value="TreeGrafter"/>
</dbReference>
<dbReference type="PANTHER" id="PTHR33221:SF2">
    <property type="entry name" value="TRANSCRIPTIONAL REGULATOR"/>
    <property type="match status" value="1"/>
</dbReference>
<dbReference type="InterPro" id="IPR014290">
    <property type="entry name" value="SUF_FeS_clus_asmbl_reg"/>
</dbReference>
<dbReference type="STRING" id="465721.ACG33_10975"/>
<dbReference type="InterPro" id="IPR036388">
    <property type="entry name" value="WH-like_DNA-bd_sf"/>
</dbReference>
<reference evidence="1 2" key="1">
    <citation type="submission" date="2015-06" db="EMBL/GenBank/DDBJ databases">
        <title>A Comprehensive Approach to Explore the Metabolic and Phylogenetic Diversity of Bacterial Steroid Degradation in the Environment: Testosterone as an Example.</title>
        <authorList>
            <person name="Yang F.-C."/>
            <person name="Chen Y.-L."/>
            <person name="Yu C.-P."/>
            <person name="Tang S.-L."/>
            <person name="Wang P.-H."/>
            <person name="Ismail W."/>
            <person name="Wang C.-H."/>
            <person name="Yang C.-Y."/>
            <person name="Chiang Y.-R."/>
        </authorList>
    </citation>
    <scope>NUCLEOTIDE SEQUENCE [LARGE SCALE GENOMIC DNA]</scope>
    <source>
        <strain evidence="1 2">DSM 18526</strain>
    </source>
</reference>
<dbReference type="GO" id="GO:0003700">
    <property type="term" value="F:DNA-binding transcription factor activity"/>
    <property type="evidence" value="ECO:0007669"/>
    <property type="project" value="TreeGrafter"/>
</dbReference>
<dbReference type="NCBIfam" id="TIGR00738">
    <property type="entry name" value="rrf2_super"/>
    <property type="match status" value="1"/>
</dbReference>
<dbReference type="EMBL" id="CP011971">
    <property type="protein sequence ID" value="AMN47611.1"/>
    <property type="molecule type" value="Genomic_DNA"/>
</dbReference>
<dbReference type="Proteomes" id="UP000070250">
    <property type="component" value="Chromosome"/>
</dbReference>
<dbReference type="SUPFAM" id="SSF46785">
    <property type="entry name" value="Winged helix' DNA-binding domain"/>
    <property type="match status" value="1"/>
</dbReference>
<dbReference type="PANTHER" id="PTHR33221">
    <property type="entry name" value="WINGED HELIX-TURN-HELIX TRANSCRIPTIONAL REGULATOR, RRF2 FAMILY"/>
    <property type="match status" value="1"/>
</dbReference>
<proteinExistence type="predicted"/>
<dbReference type="Gene3D" id="1.10.10.10">
    <property type="entry name" value="Winged helix-like DNA-binding domain superfamily/Winged helix DNA-binding domain"/>
    <property type="match status" value="1"/>
</dbReference>
<accession>A0A127FDC7</accession>
<dbReference type="PATRIC" id="fig|465721.4.peg.2341"/>
<evidence type="ECO:0000313" key="1">
    <source>
        <dbReference type="EMBL" id="AMN47611.1"/>
    </source>
</evidence>
<protein>
    <recommendedName>
        <fullName evidence="3">SUF system Fe-S cluster assembly regulator</fullName>
    </recommendedName>
</protein>
<keyword evidence="2" id="KW-1185">Reference proteome</keyword>
<dbReference type="CDD" id="cd00090">
    <property type="entry name" value="HTH_ARSR"/>
    <property type="match status" value="1"/>
</dbReference>
<dbReference type="OrthoDB" id="9808360at2"/>
<evidence type="ECO:0008006" key="3">
    <source>
        <dbReference type="Google" id="ProtNLM"/>
    </source>
</evidence>
<sequence>MLRISKLTDYGTVILACLAAQREQRLWTAAEVSERTQLGQATVSKLLKKMQRGGLVVSTRGSRGGYRLALPATEITAAHIVDALEGPFAITECSSEHSSCSIEANCRVGKAWQRVNVAIHHALSEISLAQLAGVERGPAVTAPVPLARVTNE</sequence>
<dbReference type="NCBIfam" id="TIGR02944">
    <property type="entry name" value="suf_reg_Xantho"/>
    <property type="match status" value="1"/>
</dbReference>
<dbReference type="AlphaFoldDB" id="A0A127FDC7"/>
<name>A0A127FDC7_STEDE</name>
<dbReference type="PROSITE" id="PS51197">
    <property type="entry name" value="HTH_RRF2_2"/>
    <property type="match status" value="1"/>
</dbReference>
<dbReference type="Pfam" id="PF02082">
    <property type="entry name" value="Rrf2"/>
    <property type="match status" value="1"/>
</dbReference>
<dbReference type="KEGG" id="sdf:ACG33_10975"/>